<evidence type="ECO:0000259" key="4">
    <source>
        <dbReference type="Pfam" id="PF11611"/>
    </source>
</evidence>
<evidence type="ECO:0000313" key="5">
    <source>
        <dbReference type="EMBL" id="MDP9831989.1"/>
    </source>
</evidence>
<dbReference type="Proteomes" id="UP001230145">
    <property type="component" value="Unassembled WGS sequence"/>
</dbReference>
<feature type="compositionally biased region" description="Low complexity" evidence="2">
    <location>
        <begin position="40"/>
        <end position="72"/>
    </location>
</feature>
<keyword evidence="3" id="KW-0812">Transmembrane</keyword>
<protein>
    <recommendedName>
        <fullName evidence="4">DUF4352 domain-containing protein</fullName>
    </recommendedName>
</protein>
<feature type="domain" description="DUF4352" evidence="4">
    <location>
        <begin position="77"/>
        <end position="193"/>
    </location>
</feature>
<evidence type="ECO:0000256" key="2">
    <source>
        <dbReference type="SAM" id="MobiDB-lite"/>
    </source>
</evidence>
<dbReference type="Pfam" id="PF11611">
    <property type="entry name" value="DUF4352"/>
    <property type="match status" value="1"/>
</dbReference>
<feature type="transmembrane region" description="Helical" evidence="3">
    <location>
        <begin position="18"/>
        <end position="36"/>
    </location>
</feature>
<comment type="caution">
    <text evidence="5">The sequence shown here is derived from an EMBL/GenBank/DDBJ whole genome shotgun (WGS) entry which is preliminary data.</text>
</comment>
<evidence type="ECO:0000256" key="1">
    <source>
        <dbReference type="ARBA" id="ARBA00022729"/>
    </source>
</evidence>
<name>A0ABT9PHX7_9ACTO</name>
<feature type="region of interest" description="Disordered" evidence="2">
    <location>
        <begin position="40"/>
        <end position="77"/>
    </location>
</feature>
<keyword evidence="6" id="KW-1185">Reference proteome</keyword>
<organism evidence="5 6">
    <name type="scientific">Trueperella abortisuis</name>
    <dbReference type="NCBI Taxonomy" id="445930"/>
    <lineage>
        <taxon>Bacteria</taxon>
        <taxon>Bacillati</taxon>
        <taxon>Actinomycetota</taxon>
        <taxon>Actinomycetes</taxon>
        <taxon>Actinomycetales</taxon>
        <taxon>Actinomycetaceae</taxon>
        <taxon>Trueperella</taxon>
    </lineage>
</organism>
<reference evidence="5 6" key="1">
    <citation type="submission" date="2023-07" db="EMBL/GenBank/DDBJ databases">
        <title>Sequencing the genomes of 1000 actinobacteria strains.</title>
        <authorList>
            <person name="Klenk H.-P."/>
        </authorList>
    </citation>
    <scope>NUCLEOTIDE SEQUENCE [LARGE SCALE GENOMIC DNA]</scope>
    <source>
        <strain evidence="5 6">DSM 19515</strain>
    </source>
</reference>
<dbReference type="EMBL" id="JAUSQL010000001">
    <property type="protein sequence ID" value="MDP9831989.1"/>
    <property type="molecule type" value="Genomic_DNA"/>
</dbReference>
<dbReference type="RefSeq" id="WP_307634540.1">
    <property type="nucleotide sequence ID" value="NZ_CP133407.1"/>
</dbReference>
<keyword evidence="3" id="KW-0472">Membrane</keyword>
<evidence type="ECO:0000256" key="3">
    <source>
        <dbReference type="SAM" id="Phobius"/>
    </source>
</evidence>
<dbReference type="InterPro" id="IPR029051">
    <property type="entry name" value="DUF4352"/>
</dbReference>
<dbReference type="InterPro" id="IPR029050">
    <property type="entry name" value="Immunoprotect_excell_Ig-like"/>
</dbReference>
<keyword evidence="3" id="KW-1133">Transmembrane helix</keyword>
<accession>A0ABT9PHX7</accession>
<evidence type="ECO:0000313" key="6">
    <source>
        <dbReference type="Proteomes" id="UP001230145"/>
    </source>
</evidence>
<keyword evidence="1" id="KW-0732">Signal</keyword>
<sequence length="203" mass="20928">MTSTPENTKGSWFAKHKILTAVIVVIIIAAIAKLAGGSNEAPEAAPSAAASQAAPATEATTTESTQSAAPETPAATIGTPVEVGDFTITVEGVETGIPSVGNEYLGAKAQGQFVVVSASILNNGDKAETFFTDSMKIIDDQGRQHSYSTDAALYLEGSWVLDKINPGNTLSGKFVFDIPADSVPTKVLLEGGFLGKDVEVALN</sequence>
<gene>
    <name evidence="5" type="ORF">J2S45_000668</name>
</gene>
<proteinExistence type="predicted"/>
<dbReference type="Gene3D" id="2.60.40.1240">
    <property type="match status" value="1"/>
</dbReference>